<protein>
    <submittedName>
        <fullName evidence="2">Uracil-DNA glycosylase family protein</fullName>
    </submittedName>
</protein>
<dbReference type="Pfam" id="PF03167">
    <property type="entry name" value="UDG"/>
    <property type="match status" value="1"/>
</dbReference>
<keyword evidence="3" id="KW-1185">Reference proteome</keyword>
<dbReference type="Gene3D" id="3.40.470.10">
    <property type="entry name" value="Uracil-DNA glycosylase-like domain"/>
    <property type="match status" value="1"/>
</dbReference>
<dbReference type="InterPro" id="IPR036895">
    <property type="entry name" value="Uracil-DNA_glycosylase-like_sf"/>
</dbReference>
<dbReference type="PANTHER" id="PTHR42160">
    <property type="entry name" value="URACIL-DNA GLYCOSYLASE SUPERFAMILY PROTEIN"/>
    <property type="match status" value="1"/>
</dbReference>
<proteinExistence type="predicted"/>
<evidence type="ECO:0000259" key="1">
    <source>
        <dbReference type="SMART" id="SM00986"/>
    </source>
</evidence>
<dbReference type="CDD" id="cd10033">
    <property type="entry name" value="UDG_like"/>
    <property type="match status" value="1"/>
</dbReference>
<dbReference type="SMART" id="SM00987">
    <property type="entry name" value="UreE_C"/>
    <property type="match status" value="1"/>
</dbReference>
<dbReference type="InterPro" id="IPR047124">
    <property type="entry name" value="HI_0220.2"/>
</dbReference>
<comment type="caution">
    <text evidence="2">The sequence shown here is derived from an EMBL/GenBank/DDBJ whole genome shotgun (WGS) entry which is preliminary data.</text>
</comment>
<dbReference type="Proteomes" id="UP000297604">
    <property type="component" value="Unassembled WGS sequence"/>
</dbReference>
<sequence length="239" mass="26470">MTRAFTGELFASKFDDFTISAPHFHNCYCLQNAATVLELGESAQEGHVTLDEIRQAIDTDPSNAAWAKRGVGALFVADPAARIVIIGQAPGQKAEASGIPWDDASGAKLMLWLGVTEDQFRDPALFAILPMDFYYPGKGTSGDLPPRKDFAPRWHPLIVGQLSGIRLTLLIGKYAQDQYLVGRGKRNLTETVRAFREYLPDVFPVVHPSPLNFRWQARNPWFETDLVPALRTSVADAIE</sequence>
<evidence type="ECO:0000313" key="3">
    <source>
        <dbReference type="Proteomes" id="UP000297604"/>
    </source>
</evidence>
<gene>
    <name evidence="2" type="ORF">E3O46_09110</name>
</gene>
<name>A0ABY2IM16_9MICO</name>
<dbReference type="EMBL" id="SOFS01000019">
    <property type="protein sequence ID" value="TFC20374.1"/>
    <property type="molecule type" value="Genomic_DNA"/>
</dbReference>
<evidence type="ECO:0000313" key="2">
    <source>
        <dbReference type="EMBL" id="TFC20374.1"/>
    </source>
</evidence>
<dbReference type="InterPro" id="IPR005122">
    <property type="entry name" value="Uracil-DNA_glycosylase-like"/>
</dbReference>
<dbReference type="PANTHER" id="PTHR42160:SF1">
    <property type="entry name" value="URACIL-DNA GLYCOSYLASE SUPERFAMILY PROTEIN"/>
    <property type="match status" value="1"/>
</dbReference>
<reference evidence="2 3" key="1">
    <citation type="submission" date="2019-03" db="EMBL/GenBank/DDBJ databases">
        <title>Genomics of glacier-inhabiting Cryobacterium strains.</title>
        <authorList>
            <person name="Liu Q."/>
            <person name="Xin Y.-H."/>
        </authorList>
    </citation>
    <scope>NUCLEOTIDE SEQUENCE [LARGE SCALE GENOMIC DNA]</scope>
    <source>
        <strain evidence="2 3">MDB1-5</strain>
    </source>
</reference>
<organism evidence="2 3">
    <name type="scientific">Cryobacterium glucosi</name>
    <dbReference type="NCBI Taxonomy" id="1259175"/>
    <lineage>
        <taxon>Bacteria</taxon>
        <taxon>Bacillati</taxon>
        <taxon>Actinomycetota</taxon>
        <taxon>Actinomycetes</taxon>
        <taxon>Micrococcales</taxon>
        <taxon>Microbacteriaceae</taxon>
        <taxon>Cryobacterium</taxon>
    </lineage>
</organism>
<feature type="domain" description="Uracil-DNA glycosylase-like" evidence="1">
    <location>
        <begin position="74"/>
        <end position="231"/>
    </location>
</feature>
<dbReference type="SUPFAM" id="SSF52141">
    <property type="entry name" value="Uracil-DNA glycosylase-like"/>
    <property type="match status" value="1"/>
</dbReference>
<dbReference type="SMART" id="SM00986">
    <property type="entry name" value="UDG"/>
    <property type="match status" value="1"/>
</dbReference>
<accession>A0ABY2IM16</accession>